<dbReference type="OrthoDB" id="6738456at2759"/>
<dbReference type="GO" id="GO:0016020">
    <property type="term" value="C:membrane"/>
    <property type="evidence" value="ECO:0007669"/>
    <property type="project" value="UniProtKB-SubCell"/>
</dbReference>
<reference evidence="9 12" key="1">
    <citation type="journal article" date="2011" name="Genome Res.">
        <title>Whole genome sequencing of multiple Leishmania donovani clinical isolates provides insights into population structure and mechanisms of drug resistance.</title>
        <authorList>
            <person name="Downing T."/>
            <person name="Imamura H."/>
            <person name="Decuypere S."/>
            <person name="Clark T.G."/>
            <person name="Coombs G.H."/>
            <person name="Cotton J.A."/>
            <person name="Hilley J.D."/>
            <person name="de Doncker S."/>
            <person name="Maes I."/>
            <person name="Mottram J.C."/>
            <person name="Quail M.A."/>
            <person name="Rijal S."/>
            <person name="Sanders M."/>
            <person name="Schonian G."/>
            <person name="Stark O."/>
            <person name="Sundar S."/>
            <person name="Vanaerschot M."/>
            <person name="Hertz-Fowler C."/>
            <person name="Dujardin J.C."/>
            <person name="Berriman M."/>
        </authorList>
    </citation>
    <scope>NUCLEOTIDE SEQUENCE [LARGE SCALE GENOMIC DNA]</scope>
    <source>
        <strain evidence="9 12">BPK282A1</strain>
    </source>
</reference>
<dbReference type="Proteomes" id="UP000318821">
    <property type="component" value="Unassembled WGS sequence"/>
</dbReference>
<dbReference type="EMBL" id="FR799606">
    <property type="protein sequence ID" value="CBZ33632.1"/>
    <property type="molecule type" value="Genomic_DNA"/>
</dbReference>
<evidence type="ECO:0000313" key="15">
    <source>
        <dbReference type="Proteomes" id="UP000318821"/>
    </source>
</evidence>
<dbReference type="EMBL" id="RHLD01000033">
    <property type="protein sequence ID" value="TPP41717.1"/>
    <property type="molecule type" value="Genomic_DNA"/>
</dbReference>
<evidence type="ECO:0000256" key="1">
    <source>
        <dbReference type="ARBA" id="ARBA00004370"/>
    </source>
</evidence>
<reference evidence="15" key="7">
    <citation type="submission" date="2019-02" db="EMBL/GenBank/DDBJ databases">
        <title>FDA dAtabase for Regulatory Grade micrObial Sequences (FDA-ARGOS): Supporting development and validation of Infectious Disease Dx tests.</title>
        <authorList>
            <person name="Duncan R."/>
            <person name="Fisher C."/>
            <person name="Tallon L."/>
            <person name="Sadzewicz L."/>
            <person name="Sengamalay N."/>
            <person name="Ott S."/>
            <person name="Godinez A."/>
            <person name="Nagaraj S."/>
            <person name="Vavikolanu K."/>
            <person name="Vyas G."/>
            <person name="Nadendla S."/>
            <person name="Aluvathingal J."/>
            <person name="Sichtig H."/>
        </authorList>
    </citation>
    <scope>NUCLEOTIDE SEQUENCE [LARGE SCALE GENOMIC DNA]</scope>
    <source>
        <strain evidence="15">FDAARGOS_360</strain>
    </source>
</reference>
<evidence type="ECO:0000256" key="6">
    <source>
        <dbReference type="RuleBase" id="RU004384"/>
    </source>
</evidence>
<feature type="lipid moiety-binding region" description="Phosphatidylserine amidated glycine; alternate" evidence="5">
    <location>
        <position position="120"/>
    </location>
</feature>
<dbReference type="Pfam" id="PF02991">
    <property type="entry name" value="ATG8"/>
    <property type="match status" value="1"/>
</dbReference>
<dbReference type="AlphaFoldDB" id="A0A3S7WVQ8"/>
<evidence type="ECO:0000256" key="2">
    <source>
        <dbReference type="ARBA" id="ARBA00007293"/>
    </source>
</evidence>
<reference evidence="14" key="6">
    <citation type="submission" date="2019-02" db="EMBL/GenBank/DDBJ databases">
        <title>FDA dAtabase for Regulatory Grade micrObial Sequences (FDA-ARGOS): Supporting development and validation of Infectious Disease Dx tests.</title>
        <authorList>
            <person name="Duncan R."/>
            <person name="Fisher C."/>
            <person name="Tallon L."/>
            <person name="Sadzewicz L."/>
            <person name="Sengamalay N."/>
            <person name="Ott S."/>
            <person name="Godinez A."/>
            <person name="Nagaraj S."/>
            <person name="Vavikolanu K."/>
            <person name="Nadendla S."/>
            <person name="Aluvathingal J."/>
            <person name="Sichtig H."/>
        </authorList>
    </citation>
    <scope>NUCLEOTIDE SEQUENCE [LARGE SCALE GENOMIC DNA]</scope>
    <source>
        <strain evidence="14">FDAARGOS_361</strain>
    </source>
</reference>
<dbReference type="InterPro" id="IPR004241">
    <property type="entry name" value="Atg8-like"/>
</dbReference>
<sequence>MSSRVAGSYKKAHTLEARLRDAEKVRERAPDRILVICEKAENSPVPDLDKSKFLVPPDATVGGFLVSIRRRITMEAEKALFLFVGDSVPANSTLMSDLFNRYKDEDGFLYVTYSGENTYGWQGLH</sequence>
<reference evidence="8" key="8">
    <citation type="submission" date="2020-06" db="EMBL/GenBank/DDBJ databases">
        <authorList>
            <person name="Camacho E."/>
            <person name="Gonzalez-de la Fuente S."/>
            <person name="Rastrojo A."/>
            <person name="Peiro-Pastor R."/>
            <person name="Solana JC."/>
            <person name="Tabera L."/>
            <person name="Gamarro F."/>
            <person name="Carrasco-Ramiro F."/>
            <person name="Requena JM."/>
            <person name="Aguado B."/>
        </authorList>
    </citation>
    <scope>NUCLEOTIDE SEQUENCE</scope>
</reference>
<dbReference type="EMBL" id="LR812639">
    <property type="protein sequence ID" value="CAC5429557.1"/>
    <property type="molecule type" value="Genomic_DNA"/>
</dbReference>
<dbReference type="SMR" id="A0A3S7WVQ8"/>
<protein>
    <recommendedName>
        <fullName evidence="6">Autophagy-related protein</fullName>
    </recommendedName>
</protein>
<evidence type="ECO:0000256" key="5">
    <source>
        <dbReference type="PIRSR" id="PIRSR604241-50"/>
    </source>
</evidence>
<dbReference type="PANTHER" id="PTHR10969">
    <property type="entry name" value="MICROTUBULE-ASSOCIATED PROTEINS 1A/1B LIGHT CHAIN 3-RELATED"/>
    <property type="match status" value="1"/>
</dbReference>
<dbReference type="GeneID" id="13386150"/>
<dbReference type="Gene3D" id="3.10.20.90">
    <property type="entry name" value="Phosphatidylinositol 3-kinase Catalytic Subunit, Chain A, domain 1"/>
    <property type="match status" value="1"/>
</dbReference>
<comment type="similarity">
    <text evidence="2 6">Belongs to the ATG8 family.</text>
</comment>
<dbReference type="SUPFAM" id="SSF54236">
    <property type="entry name" value="Ubiquitin-like"/>
    <property type="match status" value="1"/>
</dbReference>
<dbReference type="KEGG" id="ldo:LDBPK_191660"/>
<dbReference type="Proteomes" id="UP000318447">
    <property type="component" value="Unassembled WGS sequence"/>
</dbReference>
<evidence type="ECO:0000313" key="12">
    <source>
        <dbReference type="Proteomes" id="UP000008980"/>
    </source>
</evidence>
<keyword evidence="4 5" id="KW-0449">Lipoprotein</keyword>
<accession>A0A3S7WVQ8</accession>
<evidence type="ECO:0000313" key="9">
    <source>
        <dbReference type="EMBL" id="CBZ33632.1"/>
    </source>
</evidence>
<dbReference type="FunFam" id="3.10.20.90:FF:000309">
    <property type="entry name" value="Autophagy-related protein"/>
    <property type="match status" value="1"/>
</dbReference>
<dbReference type="EMBL" id="RHLC01000027">
    <property type="protein sequence ID" value="TPP50904.1"/>
    <property type="molecule type" value="Genomic_DNA"/>
</dbReference>
<dbReference type="VEuPathDB" id="TriTrypDB:LdCL_190022400"/>
<organism evidence="7 13">
    <name type="scientific">Leishmania donovani</name>
    <dbReference type="NCBI Taxonomy" id="5661"/>
    <lineage>
        <taxon>Eukaryota</taxon>
        <taxon>Discoba</taxon>
        <taxon>Euglenozoa</taxon>
        <taxon>Kinetoplastea</taxon>
        <taxon>Metakinetoplastina</taxon>
        <taxon>Trypanosomatida</taxon>
        <taxon>Trypanosomatidae</taxon>
        <taxon>Leishmaniinae</taxon>
        <taxon>Leishmania</taxon>
    </lineage>
</organism>
<evidence type="ECO:0000313" key="8">
    <source>
        <dbReference type="EMBL" id="CAC5429557.1"/>
    </source>
</evidence>
<reference evidence="12" key="3">
    <citation type="submission" date="2011-02" db="EMBL/GenBank/DDBJ databases">
        <title>Whole genome sequencing of Leishmania donovani clinical lines reveals dynamic variation related to drug resistance.</title>
        <authorList>
            <person name="Downing T."/>
            <person name="Imamura H."/>
            <person name="Sanders M."/>
            <person name="Decuypere S."/>
            <person name="Hertz-Fowler C."/>
            <person name="Clark T.G."/>
            <person name="Rijal S."/>
            <person name="Sundar S."/>
            <person name="Quail M.A."/>
            <person name="De Doncker S."/>
            <person name="Maes I."/>
            <person name="Vanaerschot M."/>
            <person name="Stark O."/>
            <person name="Schonian G."/>
            <person name="Dujardin J.C."/>
            <person name="Berriman M."/>
        </authorList>
    </citation>
    <scope>NUCLEOTIDE SEQUENCE [LARGE SCALE GENOMIC DNA]</scope>
    <source>
        <strain evidence="12">BPK282A1</strain>
    </source>
</reference>
<keyword evidence="13" id="KW-1185">Reference proteome</keyword>
<evidence type="ECO:0000313" key="13">
    <source>
        <dbReference type="Proteomes" id="UP000274082"/>
    </source>
</evidence>
<dbReference type="Proteomes" id="UP000008980">
    <property type="component" value="Chromosome 19"/>
</dbReference>
<evidence type="ECO:0000313" key="10">
    <source>
        <dbReference type="EMBL" id="TPP41717.1"/>
    </source>
</evidence>
<gene>
    <name evidence="10" type="ORF">CGC20_8510</name>
    <name evidence="11" type="ORF">CGC21_18775</name>
    <name evidence="9" type="ORF">LDBPK_191660</name>
    <name evidence="7" type="ORF">LdCL_190022400</name>
    <name evidence="8" type="ORF">LDHU3_19.2000</name>
</gene>
<evidence type="ECO:0000256" key="4">
    <source>
        <dbReference type="ARBA" id="ARBA00023288"/>
    </source>
</evidence>
<dbReference type="OMA" id="AVYQEHK"/>
<evidence type="ECO:0000313" key="11">
    <source>
        <dbReference type="EMBL" id="TPP50904.1"/>
    </source>
</evidence>
<dbReference type="EMBL" id="CP029518">
    <property type="protein sequence ID" value="AYU78273.1"/>
    <property type="molecule type" value="Genomic_DNA"/>
</dbReference>
<evidence type="ECO:0000256" key="3">
    <source>
        <dbReference type="ARBA" id="ARBA00023136"/>
    </source>
</evidence>
<proteinExistence type="inferred from homology"/>
<keyword evidence="3" id="KW-0472">Membrane</keyword>
<accession>E9BEF6</accession>
<dbReference type="GO" id="GO:0006914">
    <property type="term" value="P:autophagy"/>
    <property type="evidence" value="ECO:0007669"/>
    <property type="project" value="UniProtKB-KW"/>
</dbReference>
<dbReference type="VEuPathDB" id="TriTrypDB:LdBPK_191660.1"/>
<keyword evidence="6" id="KW-0072">Autophagy</keyword>
<evidence type="ECO:0000313" key="7">
    <source>
        <dbReference type="EMBL" id="AYU78273.1"/>
    </source>
</evidence>
<dbReference type="VEuPathDB" id="TriTrypDB:LDHU3_19.2000"/>
<dbReference type="Proteomes" id="UP000601710">
    <property type="component" value="Chromosome 19"/>
</dbReference>
<dbReference type="InterPro" id="IPR029071">
    <property type="entry name" value="Ubiquitin-like_domsf"/>
</dbReference>
<comment type="subcellular location">
    <subcellularLocation>
        <location evidence="1">Membrane</location>
    </subcellularLocation>
</comment>
<dbReference type="RefSeq" id="XP_003860339.1">
    <property type="nucleotide sequence ID" value="XM_003860291.1"/>
</dbReference>
<dbReference type="Proteomes" id="UP000274082">
    <property type="component" value="Chromosome 19"/>
</dbReference>
<name>A0A3S7WVQ8_LEIDO</name>
<reference evidence="7 13" key="4">
    <citation type="journal article" date="2018" name="Sci. Rep.">
        <title>A complete Leishmania donovani reference genome identifies novel genetic variations associated with virulence.</title>
        <authorList>
            <person name="Lypaczewski P."/>
            <person name="Hoshizaki J."/>
            <person name="Zhang W.-W."/>
            <person name="McCall L.-I."/>
            <person name="Torcivia-Rodriguez J."/>
            <person name="Simonyan V."/>
            <person name="Kaur A."/>
            <person name="Dewar K."/>
            <person name="Matlashewski G."/>
        </authorList>
    </citation>
    <scope>NUCLEOTIDE SEQUENCE [LARGE SCALE GENOMIC DNA]</scope>
    <source>
        <strain evidence="7 13">LdCL</strain>
    </source>
</reference>
<reference evidence="9" key="2">
    <citation type="submission" date="2011-01" db="EMBL/GenBank/DDBJ databases">
        <authorList>
            <person name="Zhao B.P."/>
            <person name="Ren Z.A."/>
            <person name="Li C.D."/>
        </authorList>
    </citation>
    <scope>NUCLEOTIDE SEQUENCE</scope>
    <source>
        <strain evidence="9">BPK282A1</strain>
    </source>
</reference>
<evidence type="ECO:0000313" key="14">
    <source>
        <dbReference type="Proteomes" id="UP000318447"/>
    </source>
</evidence>
<reference evidence="10" key="5">
    <citation type="submission" date="2019-02" db="EMBL/GenBank/DDBJ databases">
        <title>FDA dAtabase for Regulatory Grade micrObial Sequences (FDA-ARGOS): Supporting development and validation of Infectious Disease Dx tests.</title>
        <authorList>
            <person name="Duncan R."/>
            <person name="Fisher C."/>
            <person name="Tallon L.J."/>
            <person name="Sadzewicz L."/>
            <person name="Sengamalay N."/>
            <person name="Ott S."/>
            <person name="Godinez A."/>
            <person name="Nagaraj S."/>
            <person name="Nadendla S."/>
            <person name="Sichtig H."/>
        </authorList>
    </citation>
    <scope>NUCLEOTIDE SEQUENCE</scope>
    <source>
        <strain evidence="10">FDAARGOS_360</strain>
        <strain evidence="11">FDAARGOS_361</strain>
    </source>
</reference>